<dbReference type="AlphaFoldDB" id="A0ABD3YC52"/>
<dbReference type="InterPro" id="IPR045538">
    <property type="entry name" value="CIS_TMP"/>
</dbReference>
<sequence>MKLTIKQFRADIQAPQSALRASDITLDDVQSQFSEWIMQGLSQMDWPELDESDLQLDTIKLPDLVIDLAEIDWQFVMLDPFAAFKHYVYPLLSDSIARPLKQYRKQNSAQFAVINSQGATRLNRVLLSLLTKLSKQNPQGIMAKTTLRLELKRQISEAIKTISNPLQQLQAEPNWPQLRQRFVQLFKQDKTVLLLLVAPLYNAQEQQRVSKLLACLSMAQCDRFIRLLEFTTSITEHTEREQQCILLLSLHELFVAHSAFSERLLLQTTAVLNTPKYRQMLSMWCVLNKAQCNKKLLSDLQRIVTSAAKQSDLAIELVEHTELVNNDIRKLNIAKKVNALGVKQQQTLKQVLTLLQILADSHALPKQRLKAWFALQVIRANQTRLSVTLASKLTQITQAVGDTFRKRETPQHTVDKIVKLTDKLGSEGLFSCHVNNQKLGVLRLYSLLSRLPDVPALLLERPIKWQVKKRIPEQEIQCWFDDVNRWSKQYQQIATKKQLDEFAIQVNHNELSTVLKQIKIWLVQYQQTMSLDAYDHIVLPCVIELLKSLPIQKNSNLWLQLHSTESGHAFNRIVEKLQVECQRALSDESTTQANLTGLLFDGAQSEKAMHECLDKLYQKLNRNLVNMVQSFEQQHALTSGQTAMNNRGSITWQCYARVTHMAKFGYKLQFCYQPSLQRVYRFVLNQQVWLANELSSLLFGEIKQDEQCKQLQKIITQHVQSLGLIEKELLQKLPLIARAEVGLDAWFTPLISHATKHLTEMNSVWLQPFNIEELYTSRIANFNDEQVTVFQPQKNERRADSVTHNITQEYEVDEKPLAVQCNLQKHKVDTHITHGAVSTLVEDEQVSFTKATLNATKDDDKLRNNFLPDVLTHEDNNDSVLLNMSSDMNISHKPSETFEYSDENQVNVDKTQVTLDKNSAQVPKLNMQKIAFENNNTRQSKGGIKQTQSSHVELDIETIKDDEVHHGSALSAQNNKLNKVSSYPEETIGTHSSILVKHDAKEALIAQTLVTLPQGEKNQVVTPSETLLNALMAVERVDETQNLLAHIEKRADVQSTLQNSDLKQAIKQSKRLLTKLARTTSSEGEKGVVQSAISQVKTQLAQLQQMNEQQSEPVTFDVGLVILWPFLPTLFTRLELMDEGEFKNDDTQMQAHAVLCYIANIDPLIEVSLTVNALLGLPLDTQIEEPIELNEQTIIAIDHMLHALVNRWEVLKRMPTIEFSKMFITREGTVEQTESGCHIRVVTMPQDVLMSKLPWGLGMVTLPWLGQALLHIEWKYGF</sequence>
<proteinExistence type="predicted"/>
<dbReference type="Proteomes" id="UP000027154">
    <property type="component" value="Unassembled WGS sequence"/>
</dbReference>
<protein>
    <recommendedName>
        <fullName evidence="3">DUF1631 family protein</fullName>
    </recommendedName>
</protein>
<organism evidence="1 2">
    <name type="scientific">Pseudoalteromonas fuliginea</name>
    <dbReference type="NCBI Taxonomy" id="1872678"/>
    <lineage>
        <taxon>Bacteria</taxon>
        <taxon>Pseudomonadati</taxon>
        <taxon>Pseudomonadota</taxon>
        <taxon>Gammaproteobacteria</taxon>
        <taxon>Alteromonadales</taxon>
        <taxon>Pseudoalteromonadaceae</taxon>
        <taxon>Pseudoalteromonas</taxon>
    </lineage>
</organism>
<accession>A0ABD3YC52</accession>
<dbReference type="RefSeq" id="WP_239462878.1">
    <property type="nucleotide sequence ID" value="NZ_JJNZ01000017.1"/>
</dbReference>
<dbReference type="EMBL" id="JJNZ01000017">
    <property type="protein sequence ID" value="KDC52246.1"/>
    <property type="molecule type" value="Genomic_DNA"/>
</dbReference>
<evidence type="ECO:0000313" key="2">
    <source>
        <dbReference type="Proteomes" id="UP000027154"/>
    </source>
</evidence>
<evidence type="ECO:0008006" key="3">
    <source>
        <dbReference type="Google" id="ProtNLM"/>
    </source>
</evidence>
<gene>
    <name evidence="1" type="ORF">DC53_05970</name>
</gene>
<comment type="caution">
    <text evidence="1">The sequence shown here is derived from an EMBL/GenBank/DDBJ whole genome shotgun (WGS) entry which is preliminary data.</text>
</comment>
<dbReference type="Pfam" id="PF19268">
    <property type="entry name" value="CIS_TMP"/>
    <property type="match status" value="1"/>
</dbReference>
<name>A0ABD3YC52_9GAMM</name>
<reference evidence="1 2" key="1">
    <citation type="submission" date="2014-04" db="EMBL/GenBank/DDBJ databases">
        <title>Pseudoalteromonas galatheae sp. nov., isolated from a deep-sea polychaete near Canal Concepcion, Chile.</title>
        <authorList>
            <person name="Machado H.R."/>
            <person name="Gram L."/>
            <person name="Vynne N.G."/>
        </authorList>
    </citation>
    <scope>NUCLEOTIDE SEQUENCE [LARGE SCALE GENOMIC DNA]</scope>
    <source>
        <strain evidence="1 2">KMM216</strain>
    </source>
</reference>
<evidence type="ECO:0000313" key="1">
    <source>
        <dbReference type="EMBL" id="KDC52246.1"/>
    </source>
</evidence>